<evidence type="ECO:0000256" key="2">
    <source>
        <dbReference type="ARBA" id="ARBA00023002"/>
    </source>
</evidence>
<feature type="domain" description="Plastocyanin-like" evidence="4">
    <location>
        <begin position="43"/>
        <end position="154"/>
    </location>
</feature>
<dbReference type="Pfam" id="PF07731">
    <property type="entry name" value="Cu-oxidase_2"/>
    <property type="match status" value="1"/>
</dbReference>
<dbReference type="Proteomes" id="UP000629025">
    <property type="component" value="Unassembled WGS sequence"/>
</dbReference>
<evidence type="ECO:0000313" key="5">
    <source>
        <dbReference type="EMBL" id="GGC06430.1"/>
    </source>
</evidence>
<evidence type="ECO:0000259" key="4">
    <source>
        <dbReference type="Pfam" id="PF07732"/>
    </source>
</evidence>
<accession>A0ABQ1KTP4</accession>
<evidence type="ECO:0000259" key="3">
    <source>
        <dbReference type="Pfam" id="PF07731"/>
    </source>
</evidence>
<keyword evidence="1" id="KW-0479">Metal-binding</keyword>
<protein>
    <submittedName>
        <fullName evidence="5">Metallo-oxidoreductase</fullName>
    </submittedName>
</protein>
<gene>
    <name evidence="5" type="ORF">GCM10011352_35820</name>
</gene>
<dbReference type="RefSeq" id="WP_188750863.1">
    <property type="nucleotide sequence ID" value="NZ_BMIJ01000008.1"/>
</dbReference>
<proteinExistence type="predicted"/>
<dbReference type="SUPFAM" id="SSF49503">
    <property type="entry name" value="Cupredoxins"/>
    <property type="match status" value="3"/>
</dbReference>
<keyword evidence="2" id="KW-0560">Oxidoreductase</keyword>
<comment type="caution">
    <text evidence="5">The sequence shown here is derived from an EMBL/GenBank/DDBJ whole genome shotgun (WGS) entry which is preliminary data.</text>
</comment>
<feature type="domain" description="Plastocyanin-like" evidence="3">
    <location>
        <begin position="337"/>
        <end position="452"/>
    </location>
</feature>
<dbReference type="InterPro" id="IPR002355">
    <property type="entry name" value="Cu_oxidase_Cu_BS"/>
</dbReference>
<dbReference type="InterPro" id="IPR008972">
    <property type="entry name" value="Cupredoxin"/>
</dbReference>
<keyword evidence="6" id="KW-1185">Reference proteome</keyword>
<dbReference type="PROSITE" id="PS00080">
    <property type="entry name" value="MULTICOPPER_OXIDASE2"/>
    <property type="match status" value="1"/>
</dbReference>
<dbReference type="InterPro" id="IPR006311">
    <property type="entry name" value="TAT_signal"/>
</dbReference>
<dbReference type="EMBL" id="BMIJ01000008">
    <property type="protein sequence ID" value="GGC06430.1"/>
    <property type="molecule type" value="Genomic_DNA"/>
</dbReference>
<dbReference type="InterPro" id="IPR045087">
    <property type="entry name" value="Cu-oxidase_fam"/>
</dbReference>
<organism evidence="5 6">
    <name type="scientific">Marinobacterium zhoushanense</name>
    <dbReference type="NCBI Taxonomy" id="1679163"/>
    <lineage>
        <taxon>Bacteria</taxon>
        <taxon>Pseudomonadati</taxon>
        <taxon>Pseudomonadota</taxon>
        <taxon>Gammaproteobacteria</taxon>
        <taxon>Oceanospirillales</taxon>
        <taxon>Oceanospirillaceae</taxon>
        <taxon>Marinobacterium</taxon>
    </lineage>
</organism>
<dbReference type="CDD" id="cd13861">
    <property type="entry name" value="CuRO_1_CumA_like"/>
    <property type="match status" value="1"/>
</dbReference>
<dbReference type="PROSITE" id="PS51318">
    <property type="entry name" value="TAT"/>
    <property type="match status" value="1"/>
</dbReference>
<dbReference type="InterPro" id="IPR011706">
    <property type="entry name" value="Cu-oxidase_C"/>
</dbReference>
<dbReference type="InterPro" id="IPR011707">
    <property type="entry name" value="Cu-oxidase-like_N"/>
</dbReference>
<name>A0ABQ1KTP4_9GAMM</name>
<sequence length="453" mass="50729">MTILTRRRFLQTGLTLAAAGQLPRLVLADSQTPDLDYHLLVEPNDISLIEGTTTPAWCFNGGFPAPVIRARQHQSVRIGVTNRLQEPTTIHWHGLRIRNDMDGVPFLCQKPIQPGELFVYEFTPPDAGTFWYHPHMNSIEQLGRGLVGVLIVDEVEDPGFDVDLALAMKNWHVKDDGAFTALSKPREAARMGTPGRLMTINGRQYPTYDVPAGGAVRLRFANVDNTLTYELTCSDPAVQILAIDGNALAEPRPLSGHLVGPGMRLDLGLLAPEEGETIRFMHRDKPLMQVRSVAGKRQASSLPRLPMNPIPQPDLDNAETLNFAFEWDASINPVNKNGEMHPVFWTINRVAWQGMSEGHIPEPLARLERGKTYIFSLDNATQYHHPIHLHGHTFTILDSDKREIQPYQSDTALLGKNERMRVAFVADNPGRWMYHCHVVDHMKTGLMGYVEVA</sequence>
<reference evidence="6" key="1">
    <citation type="journal article" date="2019" name="Int. J. Syst. Evol. Microbiol.">
        <title>The Global Catalogue of Microorganisms (GCM) 10K type strain sequencing project: providing services to taxonomists for standard genome sequencing and annotation.</title>
        <authorList>
            <consortium name="The Broad Institute Genomics Platform"/>
            <consortium name="The Broad Institute Genome Sequencing Center for Infectious Disease"/>
            <person name="Wu L."/>
            <person name="Ma J."/>
        </authorList>
    </citation>
    <scope>NUCLEOTIDE SEQUENCE [LARGE SCALE GENOMIC DNA]</scope>
    <source>
        <strain evidence="6">CGMCC 1.15341</strain>
    </source>
</reference>
<dbReference type="Gene3D" id="2.60.40.420">
    <property type="entry name" value="Cupredoxins - blue copper proteins"/>
    <property type="match status" value="3"/>
</dbReference>
<dbReference type="Pfam" id="PF07732">
    <property type="entry name" value="Cu-oxidase_3"/>
    <property type="match status" value="1"/>
</dbReference>
<dbReference type="PANTHER" id="PTHR11709:SF2">
    <property type="entry name" value="MULTICOPPER OXIDASE LPR1"/>
    <property type="match status" value="1"/>
</dbReference>
<evidence type="ECO:0000256" key="1">
    <source>
        <dbReference type="ARBA" id="ARBA00022723"/>
    </source>
</evidence>
<dbReference type="PANTHER" id="PTHR11709">
    <property type="entry name" value="MULTI-COPPER OXIDASE"/>
    <property type="match status" value="1"/>
</dbReference>
<evidence type="ECO:0000313" key="6">
    <source>
        <dbReference type="Proteomes" id="UP000629025"/>
    </source>
</evidence>